<dbReference type="Gene3D" id="3.80.10.10">
    <property type="entry name" value="Ribonuclease Inhibitor"/>
    <property type="match status" value="3"/>
</dbReference>
<evidence type="ECO:0000256" key="5">
    <source>
        <dbReference type="ARBA" id="ARBA00023460"/>
    </source>
</evidence>
<keyword evidence="4" id="KW-0539">Nucleus</keyword>
<comment type="subcellular location">
    <subcellularLocation>
        <location evidence="1">Nucleus</location>
    </subcellularLocation>
</comment>
<sequence>MVEDEGVSIQRIGFELDAPSSSTVLEYQCTRIKRIENLDHVKGLKAKKIENLDANTELESLDLYQNSIRKIENIDHLTNLRVLDLSFNEIDYIENLDTLTNLTELYLTSNRIAKVENVKTLSKLELLEVGSNKIRDYGEISFLKELNSLWMGRNKLTNMSLPLLPRLTKCSLQNNRIREWDEAIVDNCPQLQELYLSFNRLTEIPAFINKMKNLSILDLGNNKISKVHVDVANESIEEVWVREREYDFNKTQLNHNQIEDDSEVIALQSFKKLQVLYLEHNPIHTKLGPGYRNRILALLPRTFTTIIRIYRTELSQLDAIPVVNRVT</sequence>
<dbReference type="Proteomes" id="UP001230268">
    <property type="component" value="Unassembled WGS sequence"/>
</dbReference>
<dbReference type="PANTHER" id="PTHR45973">
    <property type="entry name" value="PROTEIN PHOSPHATASE 1 REGULATORY SUBUNIT SDS22-RELATED"/>
    <property type="match status" value="1"/>
</dbReference>
<name>A0AAD8LI98_BABGI</name>
<dbReference type="SMART" id="SM00369">
    <property type="entry name" value="LRR_TYP"/>
    <property type="match status" value="6"/>
</dbReference>
<dbReference type="InterPro" id="IPR050576">
    <property type="entry name" value="Cilia_flagella_integrity"/>
</dbReference>
<comment type="similarity">
    <text evidence="5">Belongs to the SDS22 family.</text>
</comment>
<dbReference type="InterPro" id="IPR003591">
    <property type="entry name" value="Leu-rich_rpt_typical-subtyp"/>
</dbReference>
<accession>A0AAD8LI98</accession>
<evidence type="ECO:0000313" key="7">
    <source>
        <dbReference type="EMBL" id="KAK1442709.1"/>
    </source>
</evidence>
<dbReference type="SMART" id="SM00365">
    <property type="entry name" value="LRR_SD22"/>
    <property type="match status" value="8"/>
</dbReference>
<dbReference type="AlphaFoldDB" id="A0AAD8LI98"/>
<proteinExistence type="inferred from homology"/>
<dbReference type="InterPro" id="IPR032675">
    <property type="entry name" value="LRR_dom_sf"/>
</dbReference>
<evidence type="ECO:0000256" key="4">
    <source>
        <dbReference type="ARBA" id="ARBA00023242"/>
    </source>
</evidence>
<protein>
    <submittedName>
        <fullName evidence="7">L domain containing protein</fullName>
    </submittedName>
</protein>
<dbReference type="EMBL" id="JAVEPI010000003">
    <property type="protein sequence ID" value="KAK1442709.1"/>
    <property type="molecule type" value="Genomic_DNA"/>
</dbReference>
<keyword evidence="3" id="KW-0677">Repeat</keyword>
<keyword evidence="8" id="KW-1185">Reference proteome</keyword>
<reference evidence="7" key="1">
    <citation type="submission" date="2023-08" db="EMBL/GenBank/DDBJ databases">
        <title>Draft sequence of the Babesia gibsoni genome.</title>
        <authorList>
            <person name="Yamagishi J.Y."/>
            <person name="Xuan X.X."/>
        </authorList>
    </citation>
    <scope>NUCLEOTIDE SEQUENCE</scope>
    <source>
        <strain evidence="7">Azabu</strain>
    </source>
</reference>
<dbReference type="SUPFAM" id="SSF52058">
    <property type="entry name" value="L domain-like"/>
    <property type="match status" value="1"/>
</dbReference>
<evidence type="ECO:0000256" key="1">
    <source>
        <dbReference type="ARBA" id="ARBA00004123"/>
    </source>
</evidence>
<keyword evidence="2" id="KW-0433">Leucine-rich repeat</keyword>
<organism evidence="7 8">
    <name type="scientific">Babesia gibsoni</name>
    <dbReference type="NCBI Taxonomy" id="33632"/>
    <lineage>
        <taxon>Eukaryota</taxon>
        <taxon>Sar</taxon>
        <taxon>Alveolata</taxon>
        <taxon>Apicomplexa</taxon>
        <taxon>Aconoidasida</taxon>
        <taxon>Piroplasmida</taxon>
        <taxon>Babesiidae</taxon>
        <taxon>Babesia</taxon>
    </lineage>
</organism>
<feature type="domain" description="Disease resistance R13L4/SHOC-2-like LRR" evidence="6">
    <location>
        <begin position="27"/>
        <end position="227"/>
    </location>
</feature>
<evidence type="ECO:0000256" key="3">
    <source>
        <dbReference type="ARBA" id="ARBA00022737"/>
    </source>
</evidence>
<dbReference type="PANTHER" id="PTHR45973:SF23">
    <property type="entry name" value="PROTEIN PHOSPHATASE 1 REGULATORY SUBUNIT 7"/>
    <property type="match status" value="1"/>
</dbReference>
<evidence type="ECO:0000256" key="2">
    <source>
        <dbReference type="ARBA" id="ARBA00022614"/>
    </source>
</evidence>
<comment type="caution">
    <text evidence="7">The sequence shown here is derived from an EMBL/GenBank/DDBJ whole genome shotgun (WGS) entry which is preliminary data.</text>
</comment>
<gene>
    <name evidence="7" type="ORF">BgAZ_302270</name>
</gene>
<dbReference type="InterPro" id="IPR055414">
    <property type="entry name" value="LRR_R13L4/SHOC2-like"/>
</dbReference>
<dbReference type="PROSITE" id="PS51450">
    <property type="entry name" value="LRR"/>
    <property type="match status" value="4"/>
</dbReference>
<evidence type="ECO:0000313" key="8">
    <source>
        <dbReference type="Proteomes" id="UP001230268"/>
    </source>
</evidence>
<dbReference type="InterPro" id="IPR001611">
    <property type="entry name" value="Leu-rich_rpt"/>
</dbReference>
<dbReference type="Pfam" id="PF23598">
    <property type="entry name" value="LRR_14"/>
    <property type="match status" value="1"/>
</dbReference>
<evidence type="ECO:0000259" key="6">
    <source>
        <dbReference type="Pfam" id="PF23598"/>
    </source>
</evidence>